<reference evidence="2 3" key="1">
    <citation type="submission" date="2018-10" db="EMBL/GenBank/DDBJ databases">
        <title>Sequencing the genomes of 1000 actinobacteria strains.</title>
        <authorList>
            <person name="Klenk H.-P."/>
        </authorList>
    </citation>
    <scope>NUCLEOTIDE SEQUENCE [LARGE SCALE GENOMIC DNA]</scope>
    <source>
        <strain evidence="2 3">DSM 43911</strain>
    </source>
</reference>
<dbReference type="AlphaFoldDB" id="A0A495X0F7"/>
<gene>
    <name evidence="2" type="ORF">DFJ66_0565</name>
</gene>
<name>A0A495X0F7_9PSEU</name>
<keyword evidence="3" id="KW-1185">Reference proteome</keyword>
<evidence type="ECO:0000313" key="2">
    <source>
        <dbReference type="EMBL" id="RKT67390.1"/>
    </source>
</evidence>
<sequence length="70" mass="7589">MTRSRGIAVLNGVVGRKSSYTGSGDCVVVAAVPHCAWVGIRDSKLTGERAVEQTIVVPLDRFRQFVDSLR</sequence>
<accession>A0A495X0F7</accession>
<evidence type="ECO:0000259" key="1">
    <source>
        <dbReference type="Pfam" id="PF04149"/>
    </source>
</evidence>
<dbReference type="InterPro" id="IPR007278">
    <property type="entry name" value="DUF397"/>
</dbReference>
<evidence type="ECO:0000313" key="3">
    <source>
        <dbReference type="Proteomes" id="UP000272729"/>
    </source>
</evidence>
<dbReference type="Pfam" id="PF04149">
    <property type="entry name" value="DUF397"/>
    <property type="match status" value="1"/>
</dbReference>
<dbReference type="EMBL" id="RBXR01000001">
    <property type="protein sequence ID" value="RKT67390.1"/>
    <property type="molecule type" value="Genomic_DNA"/>
</dbReference>
<proteinExistence type="predicted"/>
<protein>
    <submittedName>
        <fullName evidence="2">Uncharacterized protein DUF397</fullName>
    </submittedName>
</protein>
<comment type="caution">
    <text evidence="2">The sequence shown here is derived from an EMBL/GenBank/DDBJ whole genome shotgun (WGS) entry which is preliminary data.</text>
</comment>
<organism evidence="2 3">
    <name type="scientific">Saccharothrix variisporea</name>
    <dbReference type="NCBI Taxonomy" id="543527"/>
    <lineage>
        <taxon>Bacteria</taxon>
        <taxon>Bacillati</taxon>
        <taxon>Actinomycetota</taxon>
        <taxon>Actinomycetes</taxon>
        <taxon>Pseudonocardiales</taxon>
        <taxon>Pseudonocardiaceae</taxon>
        <taxon>Saccharothrix</taxon>
    </lineage>
</organism>
<dbReference type="Proteomes" id="UP000272729">
    <property type="component" value="Unassembled WGS sequence"/>
</dbReference>
<dbReference type="RefSeq" id="WP_170199094.1">
    <property type="nucleotide sequence ID" value="NZ_JBIUBA010000009.1"/>
</dbReference>
<feature type="domain" description="DUF397" evidence="1">
    <location>
        <begin position="16"/>
        <end position="70"/>
    </location>
</feature>